<dbReference type="Proteomes" id="UP000215914">
    <property type="component" value="Chromosome 2"/>
</dbReference>
<gene>
    <name evidence="3" type="ORF">HannXRQ_Chr02g0034491</name>
    <name evidence="2" type="ORF">HanXRQr2_Chr02g0072381</name>
</gene>
<dbReference type="PANTHER" id="PTHR47212:SF10">
    <property type="entry name" value="DUF4378 DOMAIN-CONTAINING PROTEIN"/>
    <property type="match status" value="1"/>
</dbReference>
<evidence type="ECO:0000313" key="3">
    <source>
        <dbReference type="EMBL" id="OTG33416.1"/>
    </source>
</evidence>
<evidence type="ECO:0000259" key="1">
    <source>
        <dbReference type="Pfam" id="PF14309"/>
    </source>
</evidence>
<sequence length="561" mass="63616">MARKSPKCPPTVEPSKIGCVWNFSGMFDFDHHHGRPHQKLLPDETHRSRSVLGAEHERGQVRMLTFDEQLRSIYINSKKKAASVNQSLKNEEAWKKTIEKCFWQKMKTRYENMSKKKENTNILDTIVVLKPTQRVVECPVDIGCQCLHSHPHHNSANNKHMVKHTHVLFSDVRRKLKVSKLKSFRKMKSCGETGSKAGDLALVPYVKHQEPEVFMEARRHLAERLRLVALGTGVGEPSGPSCKQVARTLERVLLTSPIHESMAALKRELEATHGEKSLHTTWSALSPLKQNEYSNASGFVELTYTNDALSHVSKFSNMDSNTKDIGPSPPGTDGCINRPELELLLDASSPKAGFKSENMDSDQFRENPSPVSVLDPFFSDNIDSPTSTIESVEHHMQPRRLDFEEHSSQTSSPARKRGVSLFTEDREFISSYVKELYRASQSNWEFFLATDYAFESPCDIKVLHDCVKEVLLSLHSRMALFSSRARPFSLEKDVINKVIDQVDWHNGQPAGPRTLDQLIRKDMAKRGSWLDTLSDRNDIVVEAADEILQELVIEASIDICF</sequence>
<evidence type="ECO:0000313" key="2">
    <source>
        <dbReference type="EMBL" id="KAF5818974.1"/>
    </source>
</evidence>
<dbReference type="AlphaFoldDB" id="A0A251VE37"/>
<dbReference type="InParanoid" id="A0A251VE37"/>
<reference evidence="2 4" key="1">
    <citation type="journal article" date="2017" name="Nature">
        <title>The sunflower genome provides insights into oil metabolism, flowering and Asterid evolution.</title>
        <authorList>
            <person name="Badouin H."/>
            <person name="Gouzy J."/>
            <person name="Grassa C.J."/>
            <person name="Murat F."/>
            <person name="Staton S.E."/>
            <person name="Cottret L."/>
            <person name="Lelandais-Briere C."/>
            <person name="Owens G.L."/>
            <person name="Carrere S."/>
            <person name="Mayjonade B."/>
            <person name="Legrand L."/>
            <person name="Gill N."/>
            <person name="Kane N.C."/>
            <person name="Bowers J.E."/>
            <person name="Hubner S."/>
            <person name="Bellec A."/>
            <person name="Berard A."/>
            <person name="Berges H."/>
            <person name="Blanchet N."/>
            <person name="Boniface M.C."/>
            <person name="Brunel D."/>
            <person name="Catrice O."/>
            <person name="Chaidir N."/>
            <person name="Claudel C."/>
            <person name="Donnadieu C."/>
            <person name="Faraut T."/>
            <person name="Fievet G."/>
            <person name="Helmstetter N."/>
            <person name="King M."/>
            <person name="Knapp S.J."/>
            <person name="Lai Z."/>
            <person name="Le Paslier M.C."/>
            <person name="Lippi Y."/>
            <person name="Lorenzon L."/>
            <person name="Mandel J.R."/>
            <person name="Marage G."/>
            <person name="Marchand G."/>
            <person name="Marquand E."/>
            <person name="Bret-Mestries E."/>
            <person name="Morien E."/>
            <person name="Nambeesan S."/>
            <person name="Nguyen T."/>
            <person name="Pegot-Espagnet P."/>
            <person name="Pouilly N."/>
            <person name="Raftis F."/>
            <person name="Sallet E."/>
            <person name="Schiex T."/>
            <person name="Thomas J."/>
            <person name="Vandecasteele C."/>
            <person name="Vares D."/>
            <person name="Vear F."/>
            <person name="Vautrin S."/>
            <person name="Crespi M."/>
            <person name="Mangin B."/>
            <person name="Burke J.M."/>
            <person name="Salse J."/>
            <person name="Munos S."/>
            <person name="Vincourt P."/>
            <person name="Rieseberg L.H."/>
            <person name="Langlade N.B."/>
        </authorList>
    </citation>
    <scope>NUCLEOTIDE SEQUENCE [LARGE SCALE GENOMIC DNA]</scope>
    <source>
        <strain evidence="4">cv. SF193</strain>
        <tissue evidence="2">Leaves</tissue>
    </source>
</reference>
<accession>A0A251VE37</accession>
<evidence type="ECO:0000313" key="4">
    <source>
        <dbReference type="Proteomes" id="UP000215914"/>
    </source>
</evidence>
<dbReference type="EMBL" id="CM007891">
    <property type="protein sequence ID" value="OTG33416.1"/>
    <property type="molecule type" value="Genomic_DNA"/>
</dbReference>
<protein>
    <recommendedName>
        <fullName evidence="1">DUF4378 domain-containing protein</fullName>
    </recommendedName>
</protein>
<dbReference type="PANTHER" id="PTHR47212">
    <property type="entry name" value="ADHESIN-LIKE PROTEIN, PUTATIVE (DUF3741)-RELATED"/>
    <property type="match status" value="1"/>
</dbReference>
<dbReference type="STRING" id="4232.A0A251VE37"/>
<organism evidence="3 4">
    <name type="scientific">Helianthus annuus</name>
    <name type="common">Common sunflower</name>
    <dbReference type="NCBI Taxonomy" id="4232"/>
    <lineage>
        <taxon>Eukaryota</taxon>
        <taxon>Viridiplantae</taxon>
        <taxon>Streptophyta</taxon>
        <taxon>Embryophyta</taxon>
        <taxon>Tracheophyta</taxon>
        <taxon>Spermatophyta</taxon>
        <taxon>Magnoliopsida</taxon>
        <taxon>eudicotyledons</taxon>
        <taxon>Gunneridae</taxon>
        <taxon>Pentapetalae</taxon>
        <taxon>asterids</taxon>
        <taxon>campanulids</taxon>
        <taxon>Asterales</taxon>
        <taxon>Asteraceae</taxon>
        <taxon>Asteroideae</taxon>
        <taxon>Heliantheae alliance</taxon>
        <taxon>Heliantheae</taxon>
        <taxon>Helianthus</taxon>
    </lineage>
</organism>
<name>A0A251VE37_HELAN</name>
<reference evidence="3" key="2">
    <citation type="submission" date="2017-02" db="EMBL/GenBank/DDBJ databases">
        <title>Sunflower complete genome.</title>
        <authorList>
            <person name="Langlade N."/>
            <person name="Munos S."/>
        </authorList>
    </citation>
    <scope>NUCLEOTIDE SEQUENCE [LARGE SCALE GENOMIC DNA]</scope>
    <source>
        <tissue evidence="3">Leaves</tissue>
    </source>
</reference>
<dbReference type="Gramene" id="mRNA:HanXRQr2_Chr02g0072381">
    <property type="protein sequence ID" value="mRNA:HanXRQr2_Chr02g0072381"/>
    <property type="gene ID" value="HanXRQr2_Chr02g0072381"/>
</dbReference>
<proteinExistence type="predicted"/>
<reference evidence="2" key="3">
    <citation type="submission" date="2020-06" db="EMBL/GenBank/DDBJ databases">
        <title>Helianthus annuus Genome sequencing and assembly Release 2.</title>
        <authorList>
            <person name="Gouzy J."/>
            <person name="Langlade N."/>
            <person name="Munos S."/>
        </authorList>
    </citation>
    <scope>NUCLEOTIDE SEQUENCE</scope>
    <source>
        <tissue evidence="2">Leaves</tissue>
    </source>
</reference>
<dbReference type="OMA" id="HQDAYAD"/>
<dbReference type="OrthoDB" id="770239at2759"/>
<keyword evidence="4" id="KW-1185">Reference proteome</keyword>
<dbReference type="EMBL" id="MNCJ02000317">
    <property type="protein sequence ID" value="KAF5818974.1"/>
    <property type="molecule type" value="Genomic_DNA"/>
</dbReference>
<dbReference type="Pfam" id="PF14309">
    <property type="entry name" value="DUF4378"/>
    <property type="match status" value="1"/>
</dbReference>
<feature type="domain" description="DUF4378" evidence="1">
    <location>
        <begin position="453"/>
        <end position="554"/>
    </location>
</feature>
<dbReference type="InterPro" id="IPR025486">
    <property type="entry name" value="DUF4378"/>
</dbReference>